<evidence type="ECO:0000256" key="3">
    <source>
        <dbReference type="ARBA" id="ARBA00008169"/>
    </source>
</evidence>
<dbReference type="GO" id="GO:0005737">
    <property type="term" value="C:cytoplasm"/>
    <property type="evidence" value="ECO:0007669"/>
    <property type="project" value="UniProtKB-SubCell"/>
</dbReference>
<dbReference type="GO" id="GO:0046872">
    <property type="term" value="F:metal ion binding"/>
    <property type="evidence" value="ECO:0007669"/>
    <property type="project" value="UniProtKB-KW"/>
</dbReference>
<dbReference type="EMBL" id="JANBQB010000945">
    <property type="protein sequence ID" value="KAJ1972865.1"/>
    <property type="molecule type" value="Genomic_DNA"/>
</dbReference>
<keyword evidence="7" id="KW-0408">Iron</keyword>
<keyword evidence="13" id="KW-1185">Reference proteome</keyword>
<evidence type="ECO:0000256" key="5">
    <source>
        <dbReference type="ARBA" id="ARBA00022490"/>
    </source>
</evidence>
<evidence type="ECO:0000256" key="2">
    <source>
        <dbReference type="ARBA" id="ARBA00004496"/>
    </source>
</evidence>
<accession>A0A9W8EAE4</accession>
<comment type="caution">
    <text evidence="12">The sequence shown here is derived from an EMBL/GenBank/DDBJ whole genome shotgun (WGS) entry which is preliminary data.</text>
</comment>
<keyword evidence="10" id="KW-0175">Coiled coil</keyword>
<feature type="coiled-coil region" evidence="10">
    <location>
        <begin position="80"/>
        <end position="107"/>
    </location>
</feature>
<comment type="cofactor">
    <cofactor evidence="1">
        <name>[4Fe-4S] cluster</name>
        <dbReference type="ChEBI" id="CHEBI:49883"/>
    </cofactor>
</comment>
<evidence type="ECO:0000256" key="9">
    <source>
        <dbReference type="ARBA" id="ARBA00023128"/>
    </source>
</evidence>
<comment type="subcellular location">
    <subcellularLocation>
        <location evidence="2">Cytoplasm</location>
    </subcellularLocation>
</comment>
<protein>
    <submittedName>
        <fullName evidence="12">Electron carrier</fullName>
    </submittedName>
</protein>
<keyword evidence="4" id="KW-0004">4Fe-4S</keyword>
<keyword evidence="5" id="KW-0963">Cytoplasm</keyword>
<evidence type="ECO:0000256" key="1">
    <source>
        <dbReference type="ARBA" id="ARBA00001966"/>
    </source>
</evidence>
<evidence type="ECO:0000313" key="13">
    <source>
        <dbReference type="Proteomes" id="UP001151582"/>
    </source>
</evidence>
<dbReference type="InterPro" id="IPR007785">
    <property type="entry name" value="Anamorsin"/>
</dbReference>
<dbReference type="AlphaFoldDB" id="A0A9W8EAE4"/>
<dbReference type="Proteomes" id="UP001151582">
    <property type="component" value="Unassembled WGS sequence"/>
</dbReference>
<evidence type="ECO:0000259" key="11">
    <source>
        <dbReference type="Pfam" id="PF05093"/>
    </source>
</evidence>
<dbReference type="GO" id="GO:0016226">
    <property type="term" value="P:iron-sulfur cluster assembly"/>
    <property type="evidence" value="ECO:0007669"/>
    <property type="project" value="InterPro"/>
</dbReference>
<evidence type="ECO:0000256" key="10">
    <source>
        <dbReference type="SAM" id="Coils"/>
    </source>
</evidence>
<proteinExistence type="inferred from homology"/>
<keyword evidence="9" id="KW-0496">Mitochondrion</keyword>
<reference evidence="12" key="1">
    <citation type="submission" date="2022-07" db="EMBL/GenBank/DDBJ databases">
        <title>Phylogenomic reconstructions and comparative analyses of Kickxellomycotina fungi.</title>
        <authorList>
            <person name="Reynolds N.K."/>
            <person name="Stajich J.E."/>
            <person name="Barry K."/>
            <person name="Grigoriev I.V."/>
            <person name="Crous P."/>
            <person name="Smith M.E."/>
        </authorList>
    </citation>
    <scope>NUCLEOTIDE SEQUENCE</scope>
    <source>
        <strain evidence="12">RSA 567</strain>
    </source>
</reference>
<gene>
    <name evidence="12" type="primary">DRE2</name>
    <name evidence="12" type="ORF">H4R34_005265</name>
</gene>
<dbReference type="InterPro" id="IPR046408">
    <property type="entry name" value="CIAPIN1"/>
</dbReference>
<comment type="similarity">
    <text evidence="3">Belongs to the anamorsin family.</text>
</comment>
<evidence type="ECO:0000256" key="7">
    <source>
        <dbReference type="ARBA" id="ARBA00023004"/>
    </source>
</evidence>
<evidence type="ECO:0000256" key="6">
    <source>
        <dbReference type="ARBA" id="ARBA00022723"/>
    </source>
</evidence>
<dbReference type="Pfam" id="PF05093">
    <property type="entry name" value="CIAPIN1"/>
    <property type="match status" value="1"/>
</dbReference>
<dbReference type="GO" id="GO:0051539">
    <property type="term" value="F:4 iron, 4 sulfur cluster binding"/>
    <property type="evidence" value="ECO:0007669"/>
    <property type="project" value="UniProtKB-KW"/>
</dbReference>
<name>A0A9W8EAE4_9FUNG</name>
<evidence type="ECO:0000256" key="4">
    <source>
        <dbReference type="ARBA" id="ARBA00022485"/>
    </source>
</evidence>
<organism evidence="12 13">
    <name type="scientific">Dimargaris verticillata</name>
    <dbReference type="NCBI Taxonomy" id="2761393"/>
    <lineage>
        <taxon>Eukaryota</taxon>
        <taxon>Fungi</taxon>
        <taxon>Fungi incertae sedis</taxon>
        <taxon>Zoopagomycota</taxon>
        <taxon>Kickxellomycotina</taxon>
        <taxon>Dimargaritomycetes</taxon>
        <taxon>Dimargaritales</taxon>
        <taxon>Dimargaritaceae</taxon>
        <taxon>Dimargaris</taxon>
    </lineage>
</organism>
<sequence length="167" mass="17720">MPRDASWTPIRANAAARAPAERTRLTKILGAIRLVEDEDAVIDEDDLLDDADRAKPSAESLARPSDCATKRRACKNCSCGRAEMEEAEELKAKLAEAEAAVAASGKDPSATTLVPVVPAPMPKSSCGNCTLGDAFRCSTCPYLGMPAFKPGEQIQLGGNMLQDDIDL</sequence>
<evidence type="ECO:0000256" key="8">
    <source>
        <dbReference type="ARBA" id="ARBA00023014"/>
    </source>
</evidence>
<keyword evidence="6" id="KW-0479">Metal-binding</keyword>
<evidence type="ECO:0000313" key="12">
    <source>
        <dbReference type="EMBL" id="KAJ1972865.1"/>
    </source>
</evidence>
<dbReference type="PANTHER" id="PTHR13273">
    <property type="entry name" value="ANAMORSIN"/>
    <property type="match status" value="1"/>
</dbReference>
<keyword evidence="8" id="KW-0411">Iron-sulfur</keyword>
<feature type="domain" description="Anamorsin C-terminal" evidence="11">
    <location>
        <begin position="66"/>
        <end position="156"/>
    </location>
</feature>
<dbReference type="OrthoDB" id="311633at2759"/>
<dbReference type="PANTHER" id="PTHR13273:SF14">
    <property type="entry name" value="ANAMORSIN"/>
    <property type="match status" value="1"/>
</dbReference>